<dbReference type="SUPFAM" id="SSF161084">
    <property type="entry name" value="MAPEG domain-like"/>
    <property type="match status" value="1"/>
</dbReference>
<evidence type="ECO:0000256" key="2">
    <source>
        <dbReference type="ARBA" id="ARBA00022692"/>
    </source>
</evidence>
<evidence type="ECO:0000256" key="3">
    <source>
        <dbReference type="ARBA" id="ARBA00022989"/>
    </source>
</evidence>
<evidence type="ECO:0000256" key="5">
    <source>
        <dbReference type="SAM" id="Phobius"/>
    </source>
</evidence>
<evidence type="ECO:0000313" key="7">
    <source>
        <dbReference type="Proteomes" id="UP000050863"/>
    </source>
</evidence>
<protein>
    <recommendedName>
        <fullName evidence="8">MAPEG family protein</fullName>
    </recommendedName>
</protein>
<accession>A0A0R3L187</accession>
<dbReference type="PANTHER" id="PTHR35371:SF1">
    <property type="entry name" value="BLR7753 PROTEIN"/>
    <property type="match status" value="1"/>
</dbReference>
<dbReference type="AlphaFoldDB" id="A0A0R3L187"/>
<keyword evidence="7" id="KW-1185">Reference proteome</keyword>
<keyword evidence="2 5" id="KW-0812">Transmembrane</keyword>
<keyword evidence="3 5" id="KW-1133">Transmembrane helix</keyword>
<dbReference type="Gene3D" id="1.20.120.550">
    <property type="entry name" value="Membrane associated eicosanoid/glutathione metabolism-like domain"/>
    <property type="match status" value="1"/>
</dbReference>
<dbReference type="STRING" id="280332.CQ12_23810"/>
<evidence type="ECO:0000256" key="1">
    <source>
        <dbReference type="ARBA" id="ARBA00004370"/>
    </source>
</evidence>
<keyword evidence="4 5" id="KW-0472">Membrane</keyword>
<evidence type="ECO:0000256" key="4">
    <source>
        <dbReference type="ARBA" id="ARBA00023136"/>
    </source>
</evidence>
<dbReference type="Pfam" id="PF01124">
    <property type="entry name" value="MAPEG"/>
    <property type="match status" value="1"/>
</dbReference>
<dbReference type="RefSeq" id="WP_057838975.1">
    <property type="nucleotide sequence ID" value="NZ_LLXZ01000181.1"/>
</dbReference>
<evidence type="ECO:0000313" key="6">
    <source>
        <dbReference type="EMBL" id="KRQ98917.1"/>
    </source>
</evidence>
<reference evidence="6 7" key="1">
    <citation type="submission" date="2014-03" db="EMBL/GenBank/DDBJ databases">
        <title>Bradyrhizobium valentinum sp. nov., isolated from effective nodules of Lupinus mariae-josephae, a lupine endemic of basic-lime soils in Eastern Spain.</title>
        <authorList>
            <person name="Duran D."/>
            <person name="Rey L."/>
            <person name="Navarro A."/>
            <person name="Busquets A."/>
            <person name="Imperial J."/>
            <person name="Ruiz-Argueso T."/>
        </authorList>
    </citation>
    <scope>NUCLEOTIDE SEQUENCE [LARGE SCALE GENOMIC DNA]</scope>
    <source>
        <strain evidence="6 7">PAC68</strain>
    </source>
</reference>
<dbReference type="GO" id="GO:0016020">
    <property type="term" value="C:membrane"/>
    <property type="evidence" value="ECO:0007669"/>
    <property type="project" value="UniProtKB-SubCell"/>
</dbReference>
<organism evidence="6 7">
    <name type="scientific">Bradyrhizobium jicamae</name>
    <dbReference type="NCBI Taxonomy" id="280332"/>
    <lineage>
        <taxon>Bacteria</taxon>
        <taxon>Pseudomonadati</taxon>
        <taxon>Pseudomonadota</taxon>
        <taxon>Alphaproteobacteria</taxon>
        <taxon>Hyphomicrobiales</taxon>
        <taxon>Nitrobacteraceae</taxon>
        <taxon>Bradyrhizobium</taxon>
    </lineage>
</organism>
<proteinExistence type="predicted"/>
<dbReference type="PANTHER" id="PTHR35371">
    <property type="entry name" value="INNER MEMBRANE PROTEIN"/>
    <property type="match status" value="1"/>
</dbReference>
<comment type="subcellular location">
    <subcellularLocation>
        <location evidence="1">Membrane</location>
    </subcellularLocation>
</comment>
<dbReference type="InterPro" id="IPR023352">
    <property type="entry name" value="MAPEG-like_dom_sf"/>
</dbReference>
<evidence type="ECO:0008006" key="8">
    <source>
        <dbReference type="Google" id="ProtNLM"/>
    </source>
</evidence>
<dbReference type="InterPro" id="IPR001129">
    <property type="entry name" value="Membr-assoc_MAPEG"/>
</dbReference>
<sequence>MTIAEWCIFGTLLLYLLTIASVKWAAHARFDNAKPRDPSFYQDPIRARALGAHQNGIEAFPFFAVAVLLAEFRLAPQRLIDELAILFLIVRIAYVFTYLGNRPTLRSILWSLGFAINIAIFFLPAIKGYLPV</sequence>
<dbReference type="EMBL" id="LLXZ01000181">
    <property type="protein sequence ID" value="KRQ98917.1"/>
    <property type="molecule type" value="Genomic_DNA"/>
</dbReference>
<feature type="transmembrane region" description="Helical" evidence="5">
    <location>
        <begin position="107"/>
        <end position="126"/>
    </location>
</feature>
<name>A0A0R3L187_9BRAD</name>
<feature type="transmembrane region" description="Helical" evidence="5">
    <location>
        <begin position="83"/>
        <end position="101"/>
    </location>
</feature>
<comment type="caution">
    <text evidence="6">The sequence shown here is derived from an EMBL/GenBank/DDBJ whole genome shotgun (WGS) entry which is preliminary data.</text>
</comment>
<dbReference type="Proteomes" id="UP000050863">
    <property type="component" value="Unassembled WGS sequence"/>
</dbReference>
<dbReference type="OrthoDB" id="513661at2"/>
<gene>
    <name evidence="6" type="ORF">CQ12_23810</name>
</gene>